<feature type="transmembrane region" description="Helical" evidence="5">
    <location>
        <begin position="501"/>
        <end position="523"/>
    </location>
</feature>
<feature type="transmembrane region" description="Helical" evidence="5">
    <location>
        <begin position="580"/>
        <end position="601"/>
    </location>
</feature>
<dbReference type="SUPFAM" id="SSF56024">
    <property type="entry name" value="Phospholipase D/nuclease"/>
    <property type="match status" value="2"/>
</dbReference>
<dbReference type="AlphaFoldDB" id="A0A1G6CL15"/>
<keyword evidence="2" id="KW-0677">Repeat</keyword>
<evidence type="ECO:0000259" key="6">
    <source>
        <dbReference type="PROSITE" id="PS50035"/>
    </source>
</evidence>
<dbReference type="Pfam" id="PF13091">
    <property type="entry name" value="PLDc_2"/>
    <property type="match status" value="1"/>
</dbReference>
<feature type="transmembrane region" description="Helical" evidence="5">
    <location>
        <begin position="654"/>
        <end position="676"/>
    </location>
</feature>
<dbReference type="Proteomes" id="UP000198771">
    <property type="component" value="Unassembled WGS sequence"/>
</dbReference>
<dbReference type="InterPro" id="IPR001736">
    <property type="entry name" value="PLipase_D/transphosphatidylase"/>
</dbReference>
<dbReference type="STRING" id="617002.SAMN05660653_01610"/>
<dbReference type="PANTHER" id="PTHR18896">
    <property type="entry name" value="PHOSPHOLIPASE D"/>
    <property type="match status" value="1"/>
</dbReference>
<feature type="domain" description="PLD phosphodiesterase" evidence="6">
    <location>
        <begin position="353"/>
        <end position="380"/>
    </location>
</feature>
<evidence type="ECO:0000313" key="7">
    <source>
        <dbReference type="EMBL" id="SDB33587.1"/>
    </source>
</evidence>
<keyword evidence="5" id="KW-0812">Transmembrane</keyword>
<dbReference type="EMBL" id="FMXO01000008">
    <property type="protein sequence ID" value="SDB33587.1"/>
    <property type="molecule type" value="Genomic_DNA"/>
</dbReference>
<organism evidence="7 8">
    <name type="scientific">Desulfonatronum thiosulfatophilum</name>
    <dbReference type="NCBI Taxonomy" id="617002"/>
    <lineage>
        <taxon>Bacteria</taxon>
        <taxon>Pseudomonadati</taxon>
        <taxon>Thermodesulfobacteriota</taxon>
        <taxon>Desulfovibrionia</taxon>
        <taxon>Desulfovibrionales</taxon>
        <taxon>Desulfonatronaceae</taxon>
        <taxon>Desulfonatronum</taxon>
    </lineage>
</organism>
<evidence type="ECO:0000256" key="2">
    <source>
        <dbReference type="ARBA" id="ARBA00022737"/>
    </source>
</evidence>
<dbReference type="RefSeq" id="WP_092119773.1">
    <property type="nucleotide sequence ID" value="NZ_FMXO01000008.1"/>
</dbReference>
<feature type="transmembrane region" description="Helical" evidence="5">
    <location>
        <begin position="688"/>
        <end position="708"/>
    </location>
</feature>
<sequence>MEDIRDRILRPGVNCGQLARAHRAAVLIDGESYFAAFRQAAMKARRQMFILGWDIHSKVELLRGDAAVKAETDGAPITLGPLLNHLAQNNPELEIYILIWNYSMLLSLERDPNLRFNLGWTLHPRVHFHLDDEHPIGASQHQKIVVIDGQIGFCGGLDLSHYRWDSSDHEPDDPRRTTPAGDHYGPYHDIMMIVDGEPAAALAELCTERWQRATRKSIDVHGQNQWDAWPETVQPWFKEVDVAVVRTEPSYKSRQEVREVETLYRDSIRSAQRSIFIENQFFTSTVVCEALEERLREEHGPEVVIILPKEVDGWVGNKFMEFRRVNILKRVLKADVHGRLRLRHPWVGEQPKHGVMIHAKLMVVDDIFLRIGSSNLSNRSMGMDTECDLAIEASSPEQEAGVRRLRNELLAMHLGFPTDEVDNLTKETGSVVRVVDLLSDPERPDSKPRGLGPLEAQEEQFPELVSEAEIVDPKRPLEIDRLLDIFIPDETTQHSWLRAKWLWVVLGVLALVGLAGAWHFTALSDYANREVLAETMAGMARGWTIYPLIVLAYLIGGLVMFPVTVLIGATAILLEPLPAMLTAFAGTQVSAIVLYFAGMKLGRERIQSMAGSRLNRISKHLAKHGMLSVTLIRILPVAPYTIVNIVAGASHIRFVHYVFGTLLGMTPGILAVTIFTDRLLAFLRQPDLSNVLIMIAALVFLVVLTRWLKRRFT</sequence>
<protein>
    <submittedName>
        <fullName evidence="7">Phosphatidylserine/phosphatidylglycerophosphate/cardiolipin synthase</fullName>
    </submittedName>
</protein>
<feature type="transmembrane region" description="Helical" evidence="5">
    <location>
        <begin position="544"/>
        <end position="574"/>
    </location>
</feature>
<dbReference type="GO" id="GO:0004630">
    <property type="term" value="F:phospholipase D activity"/>
    <property type="evidence" value="ECO:0007669"/>
    <property type="project" value="UniProtKB-EC"/>
</dbReference>
<name>A0A1G6CL15_9BACT</name>
<reference evidence="7 8" key="1">
    <citation type="submission" date="2016-10" db="EMBL/GenBank/DDBJ databases">
        <authorList>
            <person name="de Groot N.N."/>
        </authorList>
    </citation>
    <scope>NUCLEOTIDE SEQUENCE [LARGE SCALE GENOMIC DNA]</scope>
    <source>
        <strain evidence="7 8">ASO4-2</strain>
    </source>
</reference>
<evidence type="ECO:0000256" key="1">
    <source>
        <dbReference type="ARBA" id="ARBA00000798"/>
    </source>
</evidence>
<dbReference type="CDD" id="cd09140">
    <property type="entry name" value="PLDc_vPLD1_2_like_bac_1"/>
    <property type="match status" value="1"/>
</dbReference>
<keyword evidence="4" id="KW-0443">Lipid metabolism</keyword>
<dbReference type="PANTHER" id="PTHR18896:SF76">
    <property type="entry name" value="PHOSPHOLIPASE"/>
    <property type="match status" value="1"/>
</dbReference>
<dbReference type="Gene3D" id="3.30.870.10">
    <property type="entry name" value="Endonuclease Chain A"/>
    <property type="match status" value="2"/>
</dbReference>
<keyword evidence="5" id="KW-0472">Membrane</keyword>
<proteinExistence type="predicted"/>
<dbReference type="InterPro" id="IPR032816">
    <property type="entry name" value="VTT_dom"/>
</dbReference>
<keyword evidence="3" id="KW-0378">Hydrolase</keyword>
<dbReference type="PROSITE" id="PS50035">
    <property type="entry name" value="PLD"/>
    <property type="match status" value="2"/>
</dbReference>
<accession>A0A1G6CL15</accession>
<evidence type="ECO:0000256" key="5">
    <source>
        <dbReference type="SAM" id="Phobius"/>
    </source>
</evidence>
<dbReference type="InterPro" id="IPR015679">
    <property type="entry name" value="PLipase_D_fam"/>
</dbReference>
<keyword evidence="8" id="KW-1185">Reference proteome</keyword>
<dbReference type="CDD" id="cd09143">
    <property type="entry name" value="PLDc_vPLD1_2_like_bac_2"/>
    <property type="match status" value="1"/>
</dbReference>
<keyword evidence="5" id="KW-1133">Transmembrane helix</keyword>
<dbReference type="GO" id="GO:0009395">
    <property type="term" value="P:phospholipid catabolic process"/>
    <property type="evidence" value="ECO:0007669"/>
    <property type="project" value="TreeGrafter"/>
</dbReference>
<evidence type="ECO:0000256" key="4">
    <source>
        <dbReference type="ARBA" id="ARBA00023098"/>
    </source>
</evidence>
<dbReference type="SMART" id="SM00155">
    <property type="entry name" value="PLDc"/>
    <property type="match status" value="2"/>
</dbReference>
<dbReference type="OrthoDB" id="8828485at2"/>
<gene>
    <name evidence="7" type="ORF">SAMN05660653_01610</name>
</gene>
<evidence type="ECO:0000313" key="8">
    <source>
        <dbReference type="Proteomes" id="UP000198771"/>
    </source>
</evidence>
<feature type="domain" description="PLD phosphodiesterase" evidence="6">
    <location>
        <begin position="136"/>
        <end position="163"/>
    </location>
</feature>
<dbReference type="InterPro" id="IPR025202">
    <property type="entry name" value="PLD-like_dom"/>
</dbReference>
<comment type="catalytic activity">
    <reaction evidence="1">
        <text>a 1,2-diacyl-sn-glycero-3-phosphocholine + H2O = a 1,2-diacyl-sn-glycero-3-phosphate + choline + H(+)</text>
        <dbReference type="Rhea" id="RHEA:14445"/>
        <dbReference type="ChEBI" id="CHEBI:15354"/>
        <dbReference type="ChEBI" id="CHEBI:15377"/>
        <dbReference type="ChEBI" id="CHEBI:15378"/>
        <dbReference type="ChEBI" id="CHEBI:57643"/>
        <dbReference type="ChEBI" id="CHEBI:58608"/>
        <dbReference type="EC" id="3.1.4.4"/>
    </reaction>
</comment>
<dbReference type="Pfam" id="PF09335">
    <property type="entry name" value="VTT_dom"/>
    <property type="match status" value="1"/>
</dbReference>
<evidence type="ECO:0000256" key="3">
    <source>
        <dbReference type="ARBA" id="ARBA00022801"/>
    </source>
</evidence>